<gene>
    <name evidence="2" type="ORF">LCGC14_1394380</name>
</gene>
<dbReference type="AlphaFoldDB" id="A0A0F9N0K2"/>
<sequence>MATTAIVDAIKETPALRVGNKPDDDDDARALWNWERFAAQDGAYRLRDREIEENIRYLAGQQWWKYHHLLGWKDITYWMSDEEKRWRQRPVFNRILPWFILTHARMTENPFICSYLPGPDRRDAEVAQMLDALHKAKWRDTGMTDVWDRCAGWLIVAGSVFPQTRIDLNKGDWEKWIGKAELPLLGPDDLPVINERTGEPILQTVSDVPFDKEGKPLAVLRADGPQTLGEPHAERRGDITVDVFSSLQVRGQWGPLPWHEQSIHMSRSYLTPEDVFDRWQIECEPDVRGEAASSAGFLERVLFGSGFYGAASSSLGSEFSGTGNAKDGYCAVQTTWMSPSKRIEGMEETPDEPGGRMLVTTRKKVLHDSPREVAYKYTSPIRCFEFLRIPGRAGGTTPEEMMKSPQRAYNTGWKQTLENRALCSSPQQVYDTFTGLKPHQIDNQPGRQYGVRMRPGVVPIQWVVPPPMGNDVWRTQDALREELQYLGGDTGKKPSRFGKEASGELVREVRFDEDRGISPTMRRAAEEMGRMMQDWAVLWPTIYTAETVLKYTGEDNVARSIVLMPDLLKAHTADVVPDLESMQPEGRGERRARIYKMWQDGAWGPPDSPEAIRKLHELGNFPNMGRTAKPGGVHWTTAEQENGELLQNNQPPTYDWYDDAIHLVALEEFMSAPEWRRLSDDVKFAFVLHRLGHQTNLARKEQEALLAQREQQIIAGVIEPGPEGNGSSPGGGGPPEAGAKVPAAAGAEQR</sequence>
<dbReference type="EMBL" id="LAZR01009045">
    <property type="protein sequence ID" value="KKM75027.1"/>
    <property type="molecule type" value="Genomic_DNA"/>
</dbReference>
<feature type="region of interest" description="Disordered" evidence="1">
    <location>
        <begin position="715"/>
        <end position="750"/>
    </location>
</feature>
<evidence type="ECO:0000256" key="1">
    <source>
        <dbReference type="SAM" id="MobiDB-lite"/>
    </source>
</evidence>
<name>A0A0F9N0K2_9ZZZZ</name>
<protein>
    <recommendedName>
        <fullName evidence="3">Portal protein</fullName>
    </recommendedName>
</protein>
<evidence type="ECO:0000313" key="2">
    <source>
        <dbReference type="EMBL" id="KKM75027.1"/>
    </source>
</evidence>
<organism evidence="2">
    <name type="scientific">marine sediment metagenome</name>
    <dbReference type="NCBI Taxonomy" id="412755"/>
    <lineage>
        <taxon>unclassified sequences</taxon>
        <taxon>metagenomes</taxon>
        <taxon>ecological metagenomes</taxon>
    </lineage>
</organism>
<feature type="compositionally biased region" description="Low complexity" evidence="1">
    <location>
        <begin position="736"/>
        <end position="750"/>
    </location>
</feature>
<evidence type="ECO:0008006" key="3">
    <source>
        <dbReference type="Google" id="ProtNLM"/>
    </source>
</evidence>
<accession>A0A0F9N0K2</accession>
<comment type="caution">
    <text evidence="2">The sequence shown here is derived from an EMBL/GenBank/DDBJ whole genome shotgun (WGS) entry which is preliminary data.</text>
</comment>
<feature type="compositionally biased region" description="Gly residues" evidence="1">
    <location>
        <begin position="723"/>
        <end position="735"/>
    </location>
</feature>
<proteinExistence type="predicted"/>
<reference evidence="2" key="1">
    <citation type="journal article" date="2015" name="Nature">
        <title>Complex archaea that bridge the gap between prokaryotes and eukaryotes.</title>
        <authorList>
            <person name="Spang A."/>
            <person name="Saw J.H."/>
            <person name="Jorgensen S.L."/>
            <person name="Zaremba-Niedzwiedzka K."/>
            <person name="Martijn J."/>
            <person name="Lind A.E."/>
            <person name="van Eijk R."/>
            <person name="Schleper C."/>
            <person name="Guy L."/>
            <person name="Ettema T.J."/>
        </authorList>
    </citation>
    <scope>NUCLEOTIDE SEQUENCE</scope>
</reference>